<comment type="catalytic activity">
    <reaction evidence="5">
        <text>[phosphatase 2A protein]-C-terminal L-leucine methyl ester + H2O = [phosphatase 2A protein]-C-terminal L-leucine + methanol + H(+)</text>
        <dbReference type="Rhea" id="RHEA:48548"/>
        <dbReference type="Rhea" id="RHEA-COMP:12134"/>
        <dbReference type="Rhea" id="RHEA-COMP:12135"/>
        <dbReference type="ChEBI" id="CHEBI:15377"/>
        <dbReference type="ChEBI" id="CHEBI:15378"/>
        <dbReference type="ChEBI" id="CHEBI:17790"/>
        <dbReference type="ChEBI" id="CHEBI:90516"/>
        <dbReference type="ChEBI" id="CHEBI:90517"/>
        <dbReference type="EC" id="3.1.1.89"/>
    </reaction>
</comment>
<dbReference type="AlphaFoldDB" id="A0A165QHP5"/>
<dbReference type="FunCoup" id="A0A165QHP5">
    <property type="interactions" value="594"/>
</dbReference>
<feature type="compositionally biased region" description="Acidic residues" evidence="8">
    <location>
        <begin position="25"/>
        <end position="34"/>
    </location>
</feature>
<protein>
    <recommendedName>
        <fullName evidence="2 6">Protein phosphatase methylesterase 1</fullName>
        <shortName evidence="6">PME-1</shortName>
        <ecNumber evidence="6">3.1.1.-</ecNumber>
    </recommendedName>
</protein>
<dbReference type="GO" id="GO:0051723">
    <property type="term" value="F:protein methylesterase activity"/>
    <property type="evidence" value="ECO:0007669"/>
    <property type="project" value="UniProtKB-EC"/>
</dbReference>
<name>A0A165QHP5_EXIGL</name>
<proteinExistence type="inferred from homology"/>
<dbReference type="Proteomes" id="UP000077266">
    <property type="component" value="Unassembled WGS sequence"/>
</dbReference>
<evidence type="ECO:0000256" key="7">
    <source>
        <dbReference type="PIRSR" id="PIRSR022950-1"/>
    </source>
</evidence>
<dbReference type="PIRSF" id="PIRSF022950">
    <property type="entry name" value="PPase_methylesterase_euk"/>
    <property type="match status" value="1"/>
</dbReference>
<gene>
    <name evidence="10" type="ORF">EXIGLDRAFT_600380</name>
</gene>
<comment type="similarity">
    <text evidence="1 6">Belongs to the AB hydrolase superfamily.</text>
</comment>
<dbReference type="SUPFAM" id="SSF53474">
    <property type="entry name" value="alpha/beta-Hydrolases"/>
    <property type="match status" value="1"/>
</dbReference>
<dbReference type="STRING" id="1314781.A0A165QHP5"/>
<sequence>MSNLARSAMSARLAKLPPMPPSMPGDDEDGDEEGNTVGELPSLSSKPARPKKEPNPFYAPLSASSYFAQALQVAVPDAGLDVRVYHTPPTKDGGTVIVCHHGAGYSALSFALFAKEVAQLSAGECGVLALDARAHGELISSTTTAQELDLSLERLSADFVHLVKALYPNPAQAPSFLFVGHSMGGAVVVDACPVLLDLKYRVVGVTVIDVVEGSALDALPHMHALLANRPTGFETVEEAVEWHLHTHAIRNVDAARVSIPAILTPSPDGQAQTWRAPLGSTAPFWESWFTGLSRKFLATRAARLLILAGTDRLDKELMIGQLQGKFQLVIIPEVGHLVQEDDPARTAEIVVEFWRRNDRVVPGVKKVGEL</sequence>
<feature type="active site" evidence="7">
    <location>
        <position position="182"/>
    </location>
</feature>
<dbReference type="PANTHER" id="PTHR14189">
    <property type="entry name" value="PROTEIN PHOSPHATASE METHYLESTERASE-1 RELATED"/>
    <property type="match status" value="1"/>
</dbReference>
<dbReference type="Pfam" id="PF12697">
    <property type="entry name" value="Abhydrolase_6"/>
    <property type="match status" value="1"/>
</dbReference>
<dbReference type="OrthoDB" id="194865at2759"/>
<comment type="function">
    <text evidence="6">Demethylates proteins that have been reversibly carboxymethylated.</text>
</comment>
<feature type="region of interest" description="Disordered" evidence="8">
    <location>
        <begin position="1"/>
        <end position="55"/>
    </location>
</feature>
<evidence type="ECO:0000256" key="4">
    <source>
        <dbReference type="ARBA" id="ARBA00022801"/>
    </source>
</evidence>
<keyword evidence="11" id="KW-1185">Reference proteome</keyword>
<evidence type="ECO:0000256" key="5">
    <source>
        <dbReference type="ARBA" id="ARBA00049203"/>
    </source>
</evidence>
<dbReference type="InterPro" id="IPR029058">
    <property type="entry name" value="AB_hydrolase_fold"/>
</dbReference>
<organism evidence="10 11">
    <name type="scientific">Exidia glandulosa HHB12029</name>
    <dbReference type="NCBI Taxonomy" id="1314781"/>
    <lineage>
        <taxon>Eukaryota</taxon>
        <taxon>Fungi</taxon>
        <taxon>Dikarya</taxon>
        <taxon>Basidiomycota</taxon>
        <taxon>Agaricomycotina</taxon>
        <taxon>Agaricomycetes</taxon>
        <taxon>Auriculariales</taxon>
        <taxon>Exidiaceae</taxon>
        <taxon>Exidia</taxon>
    </lineage>
</organism>
<dbReference type="InterPro" id="IPR016812">
    <property type="entry name" value="PPase_methylesterase_euk"/>
</dbReference>
<evidence type="ECO:0000256" key="1">
    <source>
        <dbReference type="ARBA" id="ARBA00008645"/>
    </source>
</evidence>
<feature type="active site" evidence="7">
    <location>
        <position position="336"/>
    </location>
</feature>
<dbReference type="EMBL" id="KV425883">
    <property type="protein sequence ID" value="KZW03635.1"/>
    <property type="molecule type" value="Genomic_DNA"/>
</dbReference>
<accession>A0A165QHP5</accession>
<dbReference type="InParanoid" id="A0A165QHP5"/>
<evidence type="ECO:0000313" key="10">
    <source>
        <dbReference type="EMBL" id="KZW03635.1"/>
    </source>
</evidence>
<feature type="domain" description="AB hydrolase-1" evidence="9">
    <location>
        <begin position="97"/>
        <end position="348"/>
    </location>
</feature>
<evidence type="ECO:0000313" key="11">
    <source>
        <dbReference type="Proteomes" id="UP000077266"/>
    </source>
</evidence>
<reference evidence="10 11" key="1">
    <citation type="journal article" date="2016" name="Mol. Biol. Evol.">
        <title>Comparative Genomics of Early-Diverging Mushroom-Forming Fungi Provides Insights into the Origins of Lignocellulose Decay Capabilities.</title>
        <authorList>
            <person name="Nagy L.G."/>
            <person name="Riley R."/>
            <person name="Tritt A."/>
            <person name="Adam C."/>
            <person name="Daum C."/>
            <person name="Floudas D."/>
            <person name="Sun H."/>
            <person name="Yadav J.S."/>
            <person name="Pangilinan J."/>
            <person name="Larsson K.H."/>
            <person name="Matsuura K."/>
            <person name="Barry K."/>
            <person name="Labutti K."/>
            <person name="Kuo R."/>
            <person name="Ohm R.A."/>
            <person name="Bhattacharya S.S."/>
            <person name="Shirouzu T."/>
            <person name="Yoshinaga Y."/>
            <person name="Martin F.M."/>
            <person name="Grigoriev I.V."/>
            <person name="Hibbett D.S."/>
        </authorList>
    </citation>
    <scope>NUCLEOTIDE SEQUENCE [LARGE SCALE GENOMIC DNA]</scope>
    <source>
        <strain evidence="10 11">HHB12029</strain>
    </source>
</reference>
<feature type="active site" evidence="7">
    <location>
        <position position="209"/>
    </location>
</feature>
<dbReference type="Gene3D" id="3.40.50.1820">
    <property type="entry name" value="alpha/beta hydrolase"/>
    <property type="match status" value="1"/>
</dbReference>
<dbReference type="PANTHER" id="PTHR14189:SF0">
    <property type="entry name" value="PROTEIN PHOSPHATASE METHYLESTERASE 1"/>
    <property type="match status" value="1"/>
</dbReference>
<evidence type="ECO:0000256" key="6">
    <source>
        <dbReference type="PIRNR" id="PIRNR022950"/>
    </source>
</evidence>
<keyword evidence="4 6" id="KW-0378">Hydrolase</keyword>
<dbReference type="EC" id="3.1.1.-" evidence="6"/>
<evidence type="ECO:0000256" key="2">
    <source>
        <dbReference type="ARBA" id="ARBA00020672"/>
    </source>
</evidence>
<evidence type="ECO:0000256" key="3">
    <source>
        <dbReference type="ARBA" id="ARBA00022487"/>
    </source>
</evidence>
<dbReference type="InterPro" id="IPR000073">
    <property type="entry name" value="AB_hydrolase_1"/>
</dbReference>
<evidence type="ECO:0000256" key="8">
    <source>
        <dbReference type="SAM" id="MobiDB-lite"/>
    </source>
</evidence>
<evidence type="ECO:0000259" key="9">
    <source>
        <dbReference type="Pfam" id="PF12697"/>
    </source>
</evidence>
<keyword evidence="3 6" id="KW-0719">Serine esterase</keyword>